<proteinExistence type="predicted"/>
<protein>
    <submittedName>
        <fullName evidence="2">Uncharacterized protein</fullName>
    </submittedName>
</protein>
<accession>A0A0B0MIX9</accession>
<keyword evidence="3" id="KW-1185">Reference proteome</keyword>
<name>A0A0B0MIX9_GOSAR</name>
<dbReference type="AlphaFoldDB" id="A0A0B0MIX9"/>
<evidence type="ECO:0000313" key="2">
    <source>
        <dbReference type="EMBL" id="KHG00297.1"/>
    </source>
</evidence>
<reference evidence="3" key="1">
    <citation type="submission" date="2014-09" db="EMBL/GenBank/DDBJ databases">
        <authorList>
            <person name="Mudge J."/>
            <person name="Ramaraj T."/>
            <person name="Lindquist I.E."/>
            <person name="Bharti A.K."/>
            <person name="Sundararajan A."/>
            <person name="Cameron C.T."/>
            <person name="Woodward J.E."/>
            <person name="May G.D."/>
            <person name="Brubaker C."/>
            <person name="Broadhvest J."/>
            <person name="Wilkins T.A."/>
        </authorList>
    </citation>
    <scope>NUCLEOTIDE SEQUENCE</scope>
    <source>
        <strain evidence="3">cv. AKA8401</strain>
    </source>
</reference>
<dbReference type="Proteomes" id="UP000032142">
    <property type="component" value="Unassembled WGS sequence"/>
</dbReference>
<evidence type="ECO:0000313" key="3">
    <source>
        <dbReference type="Proteomes" id="UP000032142"/>
    </source>
</evidence>
<organism evidence="2 3">
    <name type="scientific">Gossypium arboreum</name>
    <name type="common">Tree cotton</name>
    <name type="synonym">Gossypium nanking</name>
    <dbReference type="NCBI Taxonomy" id="29729"/>
    <lineage>
        <taxon>Eukaryota</taxon>
        <taxon>Viridiplantae</taxon>
        <taxon>Streptophyta</taxon>
        <taxon>Embryophyta</taxon>
        <taxon>Tracheophyta</taxon>
        <taxon>Spermatophyta</taxon>
        <taxon>Magnoliopsida</taxon>
        <taxon>eudicotyledons</taxon>
        <taxon>Gunneridae</taxon>
        <taxon>Pentapetalae</taxon>
        <taxon>rosids</taxon>
        <taxon>malvids</taxon>
        <taxon>Malvales</taxon>
        <taxon>Malvaceae</taxon>
        <taxon>Malvoideae</taxon>
        <taxon>Gossypium</taxon>
    </lineage>
</organism>
<dbReference type="EMBL" id="JRRC01122915">
    <property type="protein sequence ID" value="KHG00297.1"/>
    <property type="molecule type" value="Genomic_DNA"/>
</dbReference>
<comment type="caution">
    <text evidence="2">The sequence shown here is derived from an EMBL/GenBank/DDBJ whole genome shotgun (WGS) entry which is preliminary data.</text>
</comment>
<feature type="region of interest" description="Disordered" evidence="1">
    <location>
        <begin position="1"/>
        <end position="24"/>
    </location>
</feature>
<gene>
    <name evidence="2" type="ORF">F383_38893</name>
</gene>
<evidence type="ECO:0000256" key="1">
    <source>
        <dbReference type="SAM" id="MobiDB-lite"/>
    </source>
</evidence>
<sequence>MPKNPQNLPFSELDSTCAGKDTPL</sequence>